<evidence type="ECO:0000256" key="1">
    <source>
        <dbReference type="ARBA" id="ARBA00005525"/>
    </source>
</evidence>
<keyword evidence="2 4" id="KW-0521">NADP</keyword>
<dbReference type="FunFam" id="1.10.3730.10:FF:000001">
    <property type="entry name" value="Pyrroline-5-carboxylate reductase"/>
    <property type="match status" value="1"/>
</dbReference>
<proteinExistence type="inferred from homology"/>
<name>A0A4D7AXA4_9HYPH</name>
<dbReference type="InterPro" id="IPR028939">
    <property type="entry name" value="P5C_Rdtase_cat_N"/>
</dbReference>
<evidence type="ECO:0000259" key="8">
    <source>
        <dbReference type="Pfam" id="PF03807"/>
    </source>
</evidence>
<keyword evidence="11" id="KW-1185">Reference proteome</keyword>
<comment type="catalytic activity">
    <reaction evidence="4">
        <text>L-proline + NAD(+) = (S)-1-pyrroline-5-carboxylate + NADH + 2 H(+)</text>
        <dbReference type="Rhea" id="RHEA:14105"/>
        <dbReference type="ChEBI" id="CHEBI:15378"/>
        <dbReference type="ChEBI" id="CHEBI:17388"/>
        <dbReference type="ChEBI" id="CHEBI:57540"/>
        <dbReference type="ChEBI" id="CHEBI:57945"/>
        <dbReference type="ChEBI" id="CHEBI:60039"/>
        <dbReference type="EC" id="1.5.1.2"/>
    </reaction>
</comment>
<comment type="similarity">
    <text evidence="1 4 7">Belongs to the pyrroline-5-carboxylate reductase family.</text>
</comment>
<dbReference type="HAMAP" id="MF_01925">
    <property type="entry name" value="P5C_reductase"/>
    <property type="match status" value="1"/>
</dbReference>
<dbReference type="Proteomes" id="UP000298781">
    <property type="component" value="Chromosome"/>
</dbReference>
<reference evidence="10 11" key="1">
    <citation type="submission" date="2019-04" db="EMBL/GenBank/DDBJ databases">
        <title>Phreatobacter aquaticus sp. nov.</title>
        <authorList>
            <person name="Choi A."/>
        </authorList>
    </citation>
    <scope>NUCLEOTIDE SEQUENCE [LARGE SCALE GENOMIC DNA]</scope>
    <source>
        <strain evidence="10 11">KCTC 52518</strain>
    </source>
</reference>
<comment type="catalytic activity">
    <reaction evidence="4 7">
        <text>L-proline + NADP(+) = (S)-1-pyrroline-5-carboxylate + NADPH + 2 H(+)</text>
        <dbReference type="Rhea" id="RHEA:14109"/>
        <dbReference type="ChEBI" id="CHEBI:15378"/>
        <dbReference type="ChEBI" id="CHEBI:17388"/>
        <dbReference type="ChEBI" id="CHEBI:57783"/>
        <dbReference type="ChEBI" id="CHEBI:58349"/>
        <dbReference type="ChEBI" id="CHEBI:60039"/>
        <dbReference type="EC" id="1.5.1.2"/>
    </reaction>
</comment>
<comment type="subcellular location">
    <subcellularLocation>
        <location evidence="4">Cytoplasm</location>
    </subcellularLocation>
</comment>
<feature type="domain" description="Pyrroline-5-carboxylate reductase catalytic N-terminal" evidence="8">
    <location>
        <begin position="14"/>
        <end position="106"/>
    </location>
</feature>
<dbReference type="RefSeq" id="WP_136959571.1">
    <property type="nucleotide sequence ID" value="NZ_CP039690.1"/>
</dbReference>
<evidence type="ECO:0000259" key="9">
    <source>
        <dbReference type="Pfam" id="PF14748"/>
    </source>
</evidence>
<organism evidence="10 11">
    <name type="scientific">Phreatobacter stygius</name>
    <dbReference type="NCBI Taxonomy" id="1940610"/>
    <lineage>
        <taxon>Bacteria</taxon>
        <taxon>Pseudomonadati</taxon>
        <taxon>Pseudomonadota</taxon>
        <taxon>Alphaproteobacteria</taxon>
        <taxon>Hyphomicrobiales</taxon>
        <taxon>Phreatobacteraceae</taxon>
        <taxon>Phreatobacter</taxon>
    </lineage>
</organism>
<evidence type="ECO:0000256" key="4">
    <source>
        <dbReference type="HAMAP-Rule" id="MF_01925"/>
    </source>
</evidence>
<evidence type="ECO:0000256" key="2">
    <source>
        <dbReference type="ARBA" id="ARBA00022857"/>
    </source>
</evidence>
<gene>
    <name evidence="4" type="primary">proC</name>
    <name evidence="10" type="ORF">E8M01_07570</name>
</gene>
<dbReference type="PROSITE" id="PS00521">
    <property type="entry name" value="P5CR"/>
    <property type="match status" value="1"/>
</dbReference>
<accession>A0A4D7AXA4</accession>
<keyword evidence="4 7" id="KW-0028">Amino-acid biosynthesis</keyword>
<dbReference type="GO" id="GO:0055129">
    <property type="term" value="P:L-proline biosynthetic process"/>
    <property type="evidence" value="ECO:0007669"/>
    <property type="project" value="UniProtKB-UniRule"/>
</dbReference>
<keyword evidence="4 7" id="KW-0641">Proline biosynthesis</keyword>
<dbReference type="Gene3D" id="1.10.3730.10">
    <property type="entry name" value="ProC C-terminal domain-like"/>
    <property type="match status" value="1"/>
</dbReference>
<dbReference type="UniPathway" id="UPA00098">
    <property type="reaction ID" value="UER00361"/>
</dbReference>
<dbReference type="Pfam" id="PF03807">
    <property type="entry name" value="F420_oxidored"/>
    <property type="match status" value="1"/>
</dbReference>
<comment type="function">
    <text evidence="4">Catalyzes the reduction of 1-pyrroline-5-carboxylate (PCA) to L-proline.</text>
</comment>
<evidence type="ECO:0000256" key="3">
    <source>
        <dbReference type="ARBA" id="ARBA00023002"/>
    </source>
</evidence>
<keyword evidence="3 4" id="KW-0560">Oxidoreductase</keyword>
<dbReference type="InterPro" id="IPR008927">
    <property type="entry name" value="6-PGluconate_DH-like_C_sf"/>
</dbReference>
<dbReference type="EMBL" id="CP039690">
    <property type="protein sequence ID" value="QCI64115.1"/>
    <property type="molecule type" value="Genomic_DNA"/>
</dbReference>
<dbReference type="InterPro" id="IPR000304">
    <property type="entry name" value="Pyrroline-COOH_reductase"/>
</dbReference>
<protein>
    <recommendedName>
        <fullName evidence="4 5">Pyrroline-5-carboxylate reductase</fullName>
        <shortName evidence="4">P5C reductase</shortName>
        <shortName evidence="4">P5CR</shortName>
        <ecNumber evidence="4 5">1.5.1.2</ecNumber>
    </recommendedName>
    <alternativeName>
        <fullName evidence="4">PCA reductase</fullName>
    </alternativeName>
</protein>
<evidence type="ECO:0000256" key="5">
    <source>
        <dbReference type="NCBIfam" id="TIGR00112"/>
    </source>
</evidence>
<sequence length="278" mass="27505">MIASHSAHPAEAGVVIVGGGNMGLALAAGFAATGALAVTVVDPSPERARAKLPAGVAVTLIDSPAGIAGQPGMIVLAVKPALVPRVLAGYRSLIDAGALVVSIAAGVGHDAIRSRLGPQARVIRAMPNTPALVRQGMTVLHGGPGLAEADRQSAERLFQAVGATAWVDREELIDAATAVSGSGPAYVFAFAEHLAAAGAAAGLPAALAAELARATLVGAVALMNQPGAEARALKRMVCSPGGTTEAGLSVLEGQPGLAELLEGTVRAARERAAALSRG</sequence>
<dbReference type="GO" id="GO:0005737">
    <property type="term" value="C:cytoplasm"/>
    <property type="evidence" value="ECO:0007669"/>
    <property type="project" value="UniProtKB-SubCell"/>
</dbReference>
<evidence type="ECO:0000256" key="6">
    <source>
        <dbReference type="PIRSR" id="PIRSR000193-1"/>
    </source>
</evidence>
<feature type="domain" description="Pyrroline-5-carboxylate reductase dimerisation" evidence="9">
    <location>
        <begin position="170"/>
        <end position="274"/>
    </location>
</feature>
<dbReference type="AlphaFoldDB" id="A0A4D7AXA4"/>
<dbReference type="Gene3D" id="3.40.50.720">
    <property type="entry name" value="NAD(P)-binding Rossmann-like Domain"/>
    <property type="match status" value="1"/>
</dbReference>
<dbReference type="NCBIfam" id="TIGR00112">
    <property type="entry name" value="proC"/>
    <property type="match status" value="1"/>
</dbReference>
<dbReference type="InterPro" id="IPR053790">
    <property type="entry name" value="P5CR-like_CS"/>
</dbReference>
<evidence type="ECO:0000313" key="10">
    <source>
        <dbReference type="EMBL" id="QCI64115.1"/>
    </source>
</evidence>
<dbReference type="OrthoDB" id="9805754at2"/>
<comment type="pathway">
    <text evidence="4 7">Amino-acid biosynthesis; L-proline biosynthesis; L-proline from L-glutamate 5-semialdehyde: step 1/1.</text>
</comment>
<dbReference type="Pfam" id="PF14748">
    <property type="entry name" value="P5CR_dimer"/>
    <property type="match status" value="1"/>
</dbReference>
<evidence type="ECO:0000256" key="7">
    <source>
        <dbReference type="RuleBase" id="RU003903"/>
    </source>
</evidence>
<dbReference type="KEGG" id="pstg:E8M01_07570"/>
<dbReference type="PANTHER" id="PTHR11645:SF0">
    <property type="entry name" value="PYRROLINE-5-CARBOXYLATE REDUCTASE 3"/>
    <property type="match status" value="1"/>
</dbReference>
<dbReference type="PANTHER" id="PTHR11645">
    <property type="entry name" value="PYRROLINE-5-CARBOXYLATE REDUCTASE"/>
    <property type="match status" value="1"/>
</dbReference>
<dbReference type="InterPro" id="IPR029036">
    <property type="entry name" value="P5CR_dimer"/>
</dbReference>
<evidence type="ECO:0000313" key="11">
    <source>
        <dbReference type="Proteomes" id="UP000298781"/>
    </source>
</evidence>
<dbReference type="SUPFAM" id="SSF48179">
    <property type="entry name" value="6-phosphogluconate dehydrogenase C-terminal domain-like"/>
    <property type="match status" value="1"/>
</dbReference>
<dbReference type="SUPFAM" id="SSF51735">
    <property type="entry name" value="NAD(P)-binding Rossmann-fold domains"/>
    <property type="match status" value="1"/>
</dbReference>
<dbReference type="InterPro" id="IPR036291">
    <property type="entry name" value="NAD(P)-bd_dom_sf"/>
</dbReference>
<dbReference type="PIRSF" id="PIRSF000193">
    <property type="entry name" value="Pyrrol-5-carb_rd"/>
    <property type="match status" value="1"/>
</dbReference>
<dbReference type="EC" id="1.5.1.2" evidence="4 5"/>
<dbReference type="GO" id="GO:0004735">
    <property type="term" value="F:pyrroline-5-carboxylate reductase activity"/>
    <property type="evidence" value="ECO:0007669"/>
    <property type="project" value="UniProtKB-UniRule"/>
</dbReference>
<keyword evidence="4" id="KW-0963">Cytoplasm</keyword>
<feature type="binding site" evidence="6">
    <location>
        <begin position="77"/>
        <end position="80"/>
    </location>
    <ligand>
        <name>NADP(+)</name>
        <dbReference type="ChEBI" id="CHEBI:58349"/>
    </ligand>
</feature>